<feature type="region of interest" description="Disordered" evidence="1">
    <location>
        <begin position="207"/>
        <end position="244"/>
    </location>
</feature>
<feature type="transmembrane region" description="Helical" evidence="2">
    <location>
        <begin position="146"/>
        <end position="169"/>
    </location>
</feature>
<evidence type="ECO:0000313" key="3">
    <source>
        <dbReference type="EMBL" id="KAJ8318827.1"/>
    </source>
</evidence>
<reference evidence="3 4" key="1">
    <citation type="submission" date="2022-12" db="EMBL/GenBank/DDBJ databases">
        <title>Chromosome-level genome of Tegillarca granosa.</title>
        <authorList>
            <person name="Kim J."/>
        </authorList>
    </citation>
    <scope>NUCLEOTIDE SEQUENCE [LARGE SCALE GENOMIC DNA]</scope>
    <source>
        <strain evidence="3">Teg-2019</strain>
        <tissue evidence="3">Adductor muscle</tissue>
    </source>
</reference>
<keyword evidence="2" id="KW-0812">Transmembrane</keyword>
<accession>A0ABQ9FQB1</accession>
<evidence type="ECO:0000256" key="1">
    <source>
        <dbReference type="SAM" id="MobiDB-lite"/>
    </source>
</evidence>
<feature type="transmembrane region" description="Helical" evidence="2">
    <location>
        <begin position="83"/>
        <end position="104"/>
    </location>
</feature>
<sequence length="244" mass="27178">MSWSGSLKAAFAITFFAGFFQLVGFILPWWFVIGDSIYIGIWFIVGCASGIANPSNCSVVAYSGLDALTNINTNDGNTMVGNIIFTIIQIVATVGFGFMLISFLSLMFSGCAAICILAVVGFFAWIYTSILIAFSAYQFDARTFPWSVAASGLGGVLTFIGAIVLAVALCSWRNEYDDDDDERHLPMSTMNDKRGYDNPRYMNERGGGYDGNHSYPRKEYPPYQPNTQPPYRNDNMYRPYHQKY</sequence>
<evidence type="ECO:0000256" key="2">
    <source>
        <dbReference type="SAM" id="Phobius"/>
    </source>
</evidence>
<dbReference type="EMBL" id="JARBDR010000214">
    <property type="protein sequence ID" value="KAJ8318827.1"/>
    <property type="molecule type" value="Genomic_DNA"/>
</dbReference>
<proteinExistence type="predicted"/>
<organism evidence="3 4">
    <name type="scientific">Tegillarca granosa</name>
    <name type="common">Malaysian cockle</name>
    <name type="synonym">Anadara granosa</name>
    <dbReference type="NCBI Taxonomy" id="220873"/>
    <lineage>
        <taxon>Eukaryota</taxon>
        <taxon>Metazoa</taxon>
        <taxon>Spiralia</taxon>
        <taxon>Lophotrochozoa</taxon>
        <taxon>Mollusca</taxon>
        <taxon>Bivalvia</taxon>
        <taxon>Autobranchia</taxon>
        <taxon>Pteriomorphia</taxon>
        <taxon>Arcoida</taxon>
        <taxon>Arcoidea</taxon>
        <taxon>Arcidae</taxon>
        <taxon>Tegillarca</taxon>
    </lineage>
</organism>
<evidence type="ECO:0000313" key="4">
    <source>
        <dbReference type="Proteomes" id="UP001217089"/>
    </source>
</evidence>
<feature type="transmembrane region" description="Helical" evidence="2">
    <location>
        <begin position="12"/>
        <end position="32"/>
    </location>
</feature>
<feature type="region of interest" description="Disordered" evidence="1">
    <location>
        <begin position="183"/>
        <end position="202"/>
    </location>
</feature>
<keyword evidence="2" id="KW-0472">Membrane</keyword>
<feature type="transmembrane region" description="Helical" evidence="2">
    <location>
        <begin position="39"/>
        <end position="63"/>
    </location>
</feature>
<feature type="transmembrane region" description="Helical" evidence="2">
    <location>
        <begin position="111"/>
        <end position="134"/>
    </location>
</feature>
<comment type="caution">
    <text evidence="3">The sequence shown here is derived from an EMBL/GenBank/DDBJ whole genome shotgun (WGS) entry which is preliminary data.</text>
</comment>
<keyword evidence="2" id="KW-1133">Transmembrane helix</keyword>
<dbReference type="Proteomes" id="UP001217089">
    <property type="component" value="Unassembled WGS sequence"/>
</dbReference>
<gene>
    <name evidence="3" type="ORF">KUTeg_003918</name>
</gene>
<keyword evidence="4" id="KW-1185">Reference proteome</keyword>
<protein>
    <submittedName>
        <fullName evidence="3">Uncharacterized protein</fullName>
    </submittedName>
</protein>
<name>A0ABQ9FQB1_TEGGR</name>